<reference evidence="2" key="1">
    <citation type="journal article" date="2019" name="Int. J. Syst. Evol. Microbiol.">
        <title>The Global Catalogue of Microorganisms (GCM) 10K type strain sequencing project: providing services to taxonomists for standard genome sequencing and annotation.</title>
        <authorList>
            <consortium name="The Broad Institute Genomics Platform"/>
            <consortium name="The Broad Institute Genome Sequencing Center for Infectious Disease"/>
            <person name="Wu L."/>
            <person name="Ma J."/>
        </authorList>
    </citation>
    <scope>NUCLEOTIDE SEQUENCE [LARGE SCALE GENOMIC DNA]</scope>
    <source>
        <strain evidence="2">JCM 3106</strain>
    </source>
</reference>
<sequence length="77" mass="7651">MVGPIAGATAITIVIVPMVAPRRSTGTSRITVVISSGIITAVPAACRTRAASSTSKPGASAPSRVPRANRVIAAAKI</sequence>
<dbReference type="EMBL" id="BAAAWD010000028">
    <property type="protein sequence ID" value="GAA3038178.1"/>
    <property type="molecule type" value="Genomic_DNA"/>
</dbReference>
<accession>A0ABP6LB37</accession>
<evidence type="ECO:0000313" key="2">
    <source>
        <dbReference type="Proteomes" id="UP001499930"/>
    </source>
</evidence>
<comment type="caution">
    <text evidence="1">The sequence shown here is derived from an EMBL/GenBank/DDBJ whole genome shotgun (WGS) entry which is preliminary data.</text>
</comment>
<organism evidence="1 2">
    <name type="scientific">Streptosporangium longisporum</name>
    <dbReference type="NCBI Taxonomy" id="46187"/>
    <lineage>
        <taxon>Bacteria</taxon>
        <taxon>Bacillati</taxon>
        <taxon>Actinomycetota</taxon>
        <taxon>Actinomycetes</taxon>
        <taxon>Streptosporangiales</taxon>
        <taxon>Streptosporangiaceae</taxon>
        <taxon>Streptosporangium</taxon>
    </lineage>
</organism>
<gene>
    <name evidence="1" type="ORF">GCM10017559_77750</name>
</gene>
<protein>
    <submittedName>
        <fullName evidence="1">Uncharacterized protein</fullName>
    </submittedName>
</protein>
<evidence type="ECO:0000313" key="1">
    <source>
        <dbReference type="EMBL" id="GAA3038178.1"/>
    </source>
</evidence>
<proteinExistence type="predicted"/>
<name>A0ABP6LB37_9ACTN</name>
<keyword evidence="2" id="KW-1185">Reference proteome</keyword>
<dbReference type="Proteomes" id="UP001499930">
    <property type="component" value="Unassembled WGS sequence"/>
</dbReference>